<dbReference type="GO" id="GO:0016746">
    <property type="term" value="F:acyltransferase activity"/>
    <property type="evidence" value="ECO:0007669"/>
    <property type="project" value="UniProtKB-KW"/>
</dbReference>
<dbReference type="SMART" id="SM00563">
    <property type="entry name" value="PlsC"/>
    <property type="match status" value="1"/>
</dbReference>
<dbReference type="CDD" id="cd07989">
    <property type="entry name" value="LPLAT_AGPAT-like"/>
    <property type="match status" value="1"/>
</dbReference>
<dbReference type="RefSeq" id="WP_183986481.1">
    <property type="nucleotide sequence ID" value="NZ_JACHHG010000005.1"/>
</dbReference>
<dbReference type="InterPro" id="IPR002123">
    <property type="entry name" value="Plipid/glycerol_acylTrfase"/>
</dbReference>
<dbReference type="EMBL" id="JACHHG010000005">
    <property type="protein sequence ID" value="MBB6098252.1"/>
    <property type="molecule type" value="Genomic_DNA"/>
</dbReference>
<accession>A0A841I2I1</accession>
<comment type="caution">
    <text evidence="2">The sequence shown here is derived from an EMBL/GenBank/DDBJ whole genome shotgun (WGS) entry which is preliminary data.</text>
</comment>
<feature type="domain" description="Phospholipid/glycerol acyltransferase" evidence="1">
    <location>
        <begin position="34"/>
        <end position="139"/>
    </location>
</feature>
<evidence type="ECO:0000313" key="3">
    <source>
        <dbReference type="Proteomes" id="UP000569951"/>
    </source>
</evidence>
<protein>
    <submittedName>
        <fullName evidence="2">1-acyl-sn-glycerol-3-phosphate acyltransferase</fullName>
    </submittedName>
</protein>
<dbReference type="Proteomes" id="UP000569951">
    <property type="component" value="Unassembled WGS sequence"/>
</dbReference>
<name>A0A841I2I1_9DEIO</name>
<keyword evidence="2" id="KW-0808">Transferase</keyword>
<gene>
    <name evidence="2" type="ORF">HNR42_001677</name>
</gene>
<dbReference type="Pfam" id="PF01553">
    <property type="entry name" value="Acyltransferase"/>
    <property type="match status" value="1"/>
</dbReference>
<evidence type="ECO:0000259" key="1">
    <source>
        <dbReference type="SMART" id="SM00563"/>
    </source>
</evidence>
<evidence type="ECO:0000313" key="2">
    <source>
        <dbReference type="EMBL" id="MBB6098252.1"/>
    </source>
</evidence>
<keyword evidence="3" id="KW-1185">Reference proteome</keyword>
<reference evidence="2 3" key="1">
    <citation type="submission" date="2020-08" db="EMBL/GenBank/DDBJ databases">
        <title>Genomic Encyclopedia of Type Strains, Phase IV (KMG-IV): sequencing the most valuable type-strain genomes for metagenomic binning, comparative biology and taxonomic classification.</title>
        <authorList>
            <person name="Goeker M."/>
        </authorList>
    </citation>
    <scope>NUCLEOTIDE SEQUENCE [LARGE SCALE GENOMIC DNA]</scope>
    <source>
        <strain evidence="2 3">DSM 21458</strain>
    </source>
</reference>
<dbReference type="SUPFAM" id="SSF69593">
    <property type="entry name" value="Glycerol-3-phosphate (1)-acyltransferase"/>
    <property type="match status" value="1"/>
</dbReference>
<sequence length="218" mass="24184">MDLLEATFRPLVRRSLRRALRGLWLRGVWPLGGAVLAANHHSWWDGYLAGELAWAHCRPPAVLMDDAQLTRFAFFRHLGALGTRELRPALRRLRAGQALVIYPEGRLRPPAPVSDLRPGAAWLAERADVPLLPLAVRVVMRGHEAPEAYAWIGPPSSGPQLEADLNRLLGELDHALGVHDPERPLPGFDRVMRGRASTSERLGGPSRLLLRLTGEEGR</sequence>
<dbReference type="AlphaFoldDB" id="A0A841I2I1"/>
<organism evidence="2 3">
    <name type="scientific">Deinobacterium chartae</name>
    <dbReference type="NCBI Taxonomy" id="521158"/>
    <lineage>
        <taxon>Bacteria</taxon>
        <taxon>Thermotogati</taxon>
        <taxon>Deinococcota</taxon>
        <taxon>Deinococci</taxon>
        <taxon>Deinococcales</taxon>
        <taxon>Deinococcaceae</taxon>
        <taxon>Deinobacterium</taxon>
    </lineage>
</organism>
<keyword evidence="2" id="KW-0012">Acyltransferase</keyword>
<proteinExistence type="predicted"/>